<organism evidence="2 3">
    <name type="scientific">Fonsecaea multimorphosa CBS 102226</name>
    <dbReference type="NCBI Taxonomy" id="1442371"/>
    <lineage>
        <taxon>Eukaryota</taxon>
        <taxon>Fungi</taxon>
        <taxon>Dikarya</taxon>
        <taxon>Ascomycota</taxon>
        <taxon>Pezizomycotina</taxon>
        <taxon>Eurotiomycetes</taxon>
        <taxon>Chaetothyriomycetidae</taxon>
        <taxon>Chaetothyriales</taxon>
        <taxon>Herpotrichiellaceae</taxon>
        <taxon>Fonsecaea</taxon>
    </lineage>
</organism>
<dbReference type="OrthoDB" id="4160581at2759"/>
<dbReference type="EMBL" id="KN848097">
    <property type="protein sequence ID" value="KIX93129.1"/>
    <property type="molecule type" value="Genomic_DNA"/>
</dbReference>
<evidence type="ECO:0000256" key="1">
    <source>
        <dbReference type="SAM" id="MobiDB-lite"/>
    </source>
</evidence>
<accession>A0A0D2JRQ4</accession>
<feature type="compositionally biased region" description="Basic and acidic residues" evidence="1">
    <location>
        <begin position="138"/>
        <end position="154"/>
    </location>
</feature>
<dbReference type="AlphaFoldDB" id="A0A0D2JRQ4"/>
<dbReference type="GeneID" id="27716932"/>
<feature type="compositionally biased region" description="Polar residues" evidence="1">
    <location>
        <begin position="155"/>
        <end position="165"/>
    </location>
</feature>
<feature type="compositionally biased region" description="Low complexity" evidence="1">
    <location>
        <begin position="81"/>
        <end position="105"/>
    </location>
</feature>
<protein>
    <submittedName>
        <fullName evidence="2">Uncharacterized protein</fullName>
    </submittedName>
</protein>
<dbReference type="VEuPathDB" id="FungiDB:Z520_11186"/>
<sequence length="216" mass="23606">MPSIFTNDTSRGPLYQYWKERGQEEKALREQRIQEARLRSKGFRPMDPAFGPSSTESYAHRAASGPPAYGHESVDAEGRSEGSSSSSAAAVRQQQQQQGGSAGAVVDDNELPSYGALTGRRSEDLTGAGGEDPLLPAEEEKARLRRLEDQRRQIQADSALAQSLSTEDEEVATKTPAQAPEIKGMPPDDRRKSTAGKIGRWLAEAATGYTNKQERW</sequence>
<proteinExistence type="predicted"/>
<dbReference type="Proteomes" id="UP000053411">
    <property type="component" value="Unassembled WGS sequence"/>
</dbReference>
<dbReference type="RefSeq" id="XP_016627252.1">
    <property type="nucleotide sequence ID" value="XM_016781675.1"/>
</dbReference>
<name>A0A0D2JRQ4_9EURO</name>
<evidence type="ECO:0000313" key="3">
    <source>
        <dbReference type="Proteomes" id="UP000053411"/>
    </source>
</evidence>
<gene>
    <name evidence="2" type="ORF">Z520_11186</name>
</gene>
<keyword evidence="3" id="KW-1185">Reference proteome</keyword>
<reference evidence="2 3" key="1">
    <citation type="submission" date="2015-01" db="EMBL/GenBank/DDBJ databases">
        <title>The Genome Sequence of Fonsecaea multimorphosa CBS 102226.</title>
        <authorList>
            <consortium name="The Broad Institute Genomics Platform"/>
            <person name="Cuomo C."/>
            <person name="de Hoog S."/>
            <person name="Gorbushina A."/>
            <person name="Stielow B."/>
            <person name="Teixiera M."/>
            <person name="Abouelleil A."/>
            <person name="Chapman S.B."/>
            <person name="Priest M."/>
            <person name="Young S.K."/>
            <person name="Wortman J."/>
            <person name="Nusbaum C."/>
            <person name="Birren B."/>
        </authorList>
    </citation>
    <scope>NUCLEOTIDE SEQUENCE [LARGE SCALE GENOMIC DNA]</scope>
    <source>
        <strain evidence="2 3">CBS 102226</strain>
    </source>
</reference>
<feature type="region of interest" description="Disordered" evidence="1">
    <location>
        <begin position="23"/>
        <end position="199"/>
    </location>
</feature>
<evidence type="ECO:0000313" key="2">
    <source>
        <dbReference type="EMBL" id="KIX93129.1"/>
    </source>
</evidence>
<feature type="compositionally biased region" description="Basic and acidic residues" evidence="1">
    <location>
        <begin position="23"/>
        <end position="38"/>
    </location>
</feature>